<organism evidence="7 8">
    <name type="scientific">Lacipirellula limnantheis</name>
    <dbReference type="NCBI Taxonomy" id="2528024"/>
    <lineage>
        <taxon>Bacteria</taxon>
        <taxon>Pseudomonadati</taxon>
        <taxon>Planctomycetota</taxon>
        <taxon>Planctomycetia</taxon>
        <taxon>Pirellulales</taxon>
        <taxon>Lacipirellulaceae</taxon>
        <taxon>Lacipirellula</taxon>
    </lineage>
</organism>
<evidence type="ECO:0000256" key="3">
    <source>
        <dbReference type="ARBA" id="ARBA00022801"/>
    </source>
</evidence>
<accession>A0A517U668</accession>
<reference evidence="7 8" key="1">
    <citation type="submission" date="2019-02" db="EMBL/GenBank/DDBJ databases">
        <title>Deep-cultivation of Planctomycetes and their phenomic and genomic characterization uncovers novel biology.</title>
        <authorList>
            <person name="Wiegand S."/>
            <person name="Jogler M."/>
            <person name="Boedeker C."/>
            <person name="Pinto D."/>
            <person name="Vollmers J."/>
            <person name="Rivas-Marin E."/>
            <person name="Kohn T."/>
            <person name="Peeters S.H."/>
            <person name="Heuer A."/>
            <person name="Rast P."/>
            <person name="Oberbeckmann S."/>
            <person name="Bunk B."/>
            <person name="Jeske O."/>
            <person name="Meyerdierks A."/>
            <person name="Storesund J.E."/>
            <person name="Kallscheuer N."/>
            <person name="Luecker S."/>
            <person name="Lage O.M."/>
            <person name="Pohl T."/>
            <person name="Merkel B.J."/>
            <person name="Hornburger P."/>
            <person name="Mueller R.-W."/>
            <person name="Bruemmer F."/>
            <person name="Labrenz M."/>
            <person name="Spormann A.M."/>
            <person name="Op den Camp H."/>
            <person name="Overmann J."/>
            <person name="Amann R."/>
            <person name="Jetten M.S.M."/>
            <person name="Mascher T."/>
            <person name="Medema M.H."/>
            <person name="Devos D.P."/>
            <person name="Kaster A.-K."/>
            <person name="Ovreas L."/>
            <person name="Rohde M."/>
            <person name="Galperin M.Y."/>
            <person name="Jogler C."/>
        </authorList>
    </citation>
    <scope>NUCLEOTIDE SEQUENCE [LARGE SCALE GENOMIC DNA]</scope>
    <source>
        <strain evidence="7 8">I41</strain>
    </source>
</reference>
<dbReference type="GO" id="GO:0006508">
    <property type="term" value="P:proteolysis"/>
    <property type="evidence" value="ECO:0007669"/>
    <property type="project" value="UniProtKB-KW"/>
</dbReference>
<dbReference type="AlphaFoldDB" id="A0A517U668"/>
<dbReference type="InterPro" id="IPR002142">
    <property type="entry name" value="Peptidase_S49"/>
</dbReference>
<dbReference type="InterPro" id="IPR004635">
    <property type="entry name" value="Pept_S49_SppA"/>
</dbReference>
<gene>
    <name evidence="7" type="primary">sppA_3</name>
    <name evidence="7" type="ORF">I41_53730</name>
</gene>
<keyword evidence="5" id="KW-0472">Membrane</keyword>
<evidence type="ECO:0000256" key="4">
    <source>
        <dbReference type="ARBA" id="ARBA00022825"/>
    </source>
</evidence>
<dbReference type="RefSeq" id="WP_145435875.1">
    <property type="nucleotide sequence ID" value="NZ_CP036339.1"/>
</dbReference>
<dbReference type="Gene3D" id="3.90.226.10">
    <property type="entry name" value="2-enoyl-CoA Hydratase, Chain A, domain 1"/>
    <property type="match status" value="1"/>
</dbReference>
<dbReference type="CDD" id="cd07023">
    <property type="entry name" value="S49_Sppa_N_C"/>
    <property type="match status" value="1"/>
</dbReference>
<dbReference type="Proteomes" id="UP000317909">
    <property type="component" value="Chromosome"/>
</dbReference>
<dbReference type="Gene3D" id="6.20.330.10">
    <property type="match status" value="1"/>
</dbReference>
<dbReference type="InterPro" id="IPR029045">
    <property type="entry name" value="ClpP/crotonase-like_dom_sf"/>
</dbReference>
<keyword evidence="3 7" id="KW-0378">Hydrolase</keyword>
<dbReference type="KEGG" id="llh:I41_53730"/>
<dbReference type="EC" id="3.4.21.-" evidence="7"/>
<evidence type="ECO:0000313" key="8">
    <source>
        <dbReference type="Proteomes" id="UP000317909"/>
    </source>
</evidence>
<feature type="domain" description="Peptidase S49" evidence="6">
    <location>
        <begin position="138"/>
        <end position="301"/>
    </location>
</feature>
<dbReference type="NCBIfam" id="TIGR00706">
    <property type="entry name" value="SppA_dom"/>
    <property type="match status" value="1"/>
</dbReference>
<dbReference type="SUPFAM" id="SSF52096">
    <property type="entry name" value="ClpP/crotonase"/>
    <property type="match status" value="1"/>
</dbReference>
<dbReference type="EMBL" id="CP036339">
    <property type="protein sequence ID" value="QDT76128.1"/>
    <property type="molecule type" value="Genomic_DNA"/>
</dbReference>
<keyword evidence="8" id="KW-1185">Reference proteome</keyword>
<dbReference type="OrthoDB" id="9764363at2"/>
<sequence length="364" mass="40070">MSTPAEPTPYRPQPAAPPQVIIQQQPPTAFGRYGRLLLVLLGICVMVIIGQNASYRKYFSPADGPQEKYHSLSKEATDKIAIIRVEGTILDPDGFVKKQIDRVRDDKDVKAVVLRVDSPGGTVTASDYLYHELKELVKDREIPMVVSMGSICASGGYYLAMAGGEQKTQEDVIFAEPSTWTGSIGVVIPHYDVSELLTSWKVKDDSVASHKYKLMGSPTRELSPEERAEERELLQTLVDQSFARFKAIVEAGRPKLKGNEAELKKATTGQIFTAEQAQELGLIDKIGFMEAAIERAAELAGKETDHIRCVEYDKPPTALTALLGADSQLLPQRSNFDLAGVLDLTAPRAYYLCTWLPAILSNSR</sequence>
<evidence type="ECO:0000256" key="5">
    <source>
        <dbReference type="SAM" id="Phobius"/>
    </source>
</evidence>
<dbReference type="PANTHER" id="PTHR42987">
    <property type="entry name" value="PEPTIDASE S49"/>
    <property type="match status" value="1"/>
</dbReference>
<keyword evidence="2" id="KW-0645">Protease</keyword>
<feature type="transmembrane region" description="Helical" evidence="5">
    <location>
        <begin position="33"/>
        <end position="50"/>
    </location>
</feature>
<comment type="similarity">
    <text evidence="1">Belongs to the peptidase S49 family.</text>
</comment>
<keyword evidence="5" id="KW-1133">Transmembrane helix</keyword>
<keyword evidence="4" id="KW-0720">Serine protease</keyword>
<name>A0A517U668_9BACT</name>
<evidence type="ECO:0000259" key="6">
    <source>
        <dbReference type="Pfam" id="PF01343"/>
    </source>
</evidence>
<dbReference type="Pfam" id="PF01343">
    <property type="entry name" value="Peptidase_S49"/>
    <property type="match status" value="1"/>
</dbReference>
<keyword evidence="5" id="KW-0812">Transmembrane</keyword>
<proteinExistence type="inferred from homology"/>
<evidence type="ECO:0000256" key="2">
    <source>
        <dbReference type="ARBA" id="ARBA00022670"/>
    </source>
</evidence>
<dbReference type="InterPro" id="IPR047272">
    <property type="entry name" value="S49_SppA_C"/>
</dbReference>
<evidence type="ECO:0000313" key="7">
    <source>
        <dbReference type="EMBL" id="QDT76128.1"/>
    </source>
</evidence>
<dbReference type="PANTHER" id="PTHR42987:SF4">
    <property type="entry name" value="PROTEASE SOHB-RELATED"/>
    <property type="match status" value="1"/>
</dbReference>
<evidence type="ECO:0000256" key="1">
    <source>
        <dbReference type="ARBA" id="ARBA00008683"/>
    </source>
</evidence>
<protein>
    <submittedName>
        <fullName evidence="7">Signal peptide peptidase SppA</fullName>
        <ecNumber evidence="7">3.4.21.-</ecNumber>
    </submittedName>
</protein>
<dbReference type="GO" id="GO:0008236">
    <property type="term" value="F:serine-type peptidase activity"/>
    <property type="evidence" value="ECO:0007669"/>
    <property type="project" value="UniProtKB-KW"/>
</dbReference>